<evidence type="ECO:0000313" key="1">
    <source>
        <dbReference type="EMBL" id="OWZ84352.1"/>
    </source>
</evidence>
<comment type="caution">
    <text evidence="1">The sequence shown here is derived from an EMBL/GenBank/DDBJ whole genome shotgun (WGS) entry which is preliminary data.</text>
</comment>
<dbReference type="AlphaFoldDB" id="A0A226BZX3"/>
<sequence>MDDKYNQIYPGPVTDGHKLPPPKFIDCIKVDKVYEECKFTDVNEIKVDIPIDIEDEIITEDVNDVKCLNVEVLEKECKIVADNKVRVWIKYEITYTIEDETFTEIETFETIVFLQRAGEEGLKPQCEVFLECLDAFVLNDKIVLCIGKLILFKLIAHVQLLVPVYGFCPEPEECRVAGECPEFAPDWPPYPEQE</sequence>
<gene>
    <name evidence="1" type="ORF">CDO51_03560</name>
</gene>
<reference evidence="1 2" key="1">
    <citation type="submission" date="2017-06" db="EMBL/GenBank/DDBJ databases">
        <title>Draft Genome Sequence of Natranaerobius trueperi halophilic, alkalithermophilic bacteria from soda lakes.</title>
        <authorList>
            <person name="Zhao B."/>
        </authorList>
    </citation>
    <scope>NUCLEOTIDE SEQUENCE [LARGE SCALE GENOMIC DNA]</scope>
    <source>
        <strain evidence="1 2">DSM 18760</strain>
    </source>
</reference>
<dbReference type="OrthoDB" id="1951178at2"/>
<dbReference type="RefSeq" id="WP_089022926.1">
    <property type="nucleotide sequence ID" value="NZ_NIQC01000005.1"/>
</dbReference>
<dbReference type="EMBL" id="NIQC01000005">
    <property type="protein sequence ID" value="OWZ84352.1"/>
    <property type="molecule type" value="Genomic_DNA"/>
</dbReference>
<dbReference type="Proteomes" id="UP000214588">
    <property type="component" value="Unassembled WGS sequence"/>
</dbReference>
<keyword evidence="2" id="KW-1185">Reference proteome</keyword>
<evidence type="ECO:0008006" key="3">
    <source>
        <dbReference type="Google" id="ProtNLM"/>
    </source>
</evidence>
<name>A0A226BZX3_9FIRM</name>
<protein>
    <recommendedName>
        <fullName evidence="3">SipL SPOCS domain-containing protein</fullName>
    </recommendedName>
</protein>
<proteinExistence type="predicted"/>
<organism evidence="1 2">
    <name type="scientific">Natranaerobius trueperi</name>
    <dbReference type="NCBI Taxonomy" id="759412"/>
    <lineage>
        <taxon>Bacteria</taxon>
        <taxon>Bacillati</taxon>
        <taxon>Bacillota</taxon>
        <taxon>Clostridia</taxon>
        <taxon>Natranaerobiales</taxon>
        <taxon>Natranaerobiaceae</taxon>
        <taxon>Natranaerobius</taxon>
    </lineage>
</organism>
<accession>A0A226BZX3</accession>
<evidence type="ECO:0000313" key="2">
    <source>
        <dbReference type="Proteomes" id="UP000214588"/>
    </source>
</evidence>